<name>A0A4Q0SM59_9BRAD</name>
<protein>
    <submittedName>
        <fullName evidence="1">Uncharacterized protein</fullName>
    </submittedName>
</protein>
<proteinExistence type="predicted"/>
<evidence type="ECO:0000313" key="2">
    <source>
        <dbReference type="Proteomes" id="UP000290565"/>
    </source>
</evidence>
<dbReference type="RefSeq" id="WP_128945258.1">
    <property type="nucleotide sequence ID" value="NZ_LBJM01000047.1"/>
</dbReference>
<reference evidence="1 2" key="1">
    <citation type="submission" date="2015-04" db="EMBL/GenBank/DDBJ databases">
        <title>Comparative genomics of rhizobia nodulating Arachis hypogaea in China.</title>
        <authorList>
            <person name="Li Y."/>
        </authorList>
    </citation>
    <scope>NUCLEOTIDE SEQUENCE [LARGE SCALE GENOMIC DNA]</scope>
    <source>
        <strain evidence="1 2">CCBAU 51787</strain>
    </source>
</reference>
<dbReference type="Proteomes" id="UP000290565">
    <property type="component" value="Unassembled WGS sequence"/>
</dbReference>
<sequence>MTLSYIGDIEFVGEVEWDGKAIVVGVATPFGHVSCRIPRETIHALPIYSDALEREIRLERHLILERLAPALRAKISISGTGEPVDLWPWEISRARPAAVASALPADQETAGRLPEVIEKVQPS</sequence>
<organism evidence="1 2">
    <name type="scientific">Bradyrhizobium zhanjiangense</name>
    <dbReference type="NCBI Taxonomy" id="1325107"/>
    <lineage>
        <taxon>Bacteria</taxon>
        <taxon>Pseudomonadati</taxon>
        <taxon>Pseudomonadota</taxon>
        <taxon>Alphaproteobacteria</taxon>
        <taxon>Hyphomicrobiales</taxon>
        <taxon>Nitrobacteraceae</taxon>
        <taxon>Bradyrhizobium</taxon>
    </lineage>
</organism>
<gene>
    <name evidence="1" type="ORF">XH94_17335</name>
</gene>
<accession>A0A4Q0SM59</accession>
<comment type="caution">
    <text evidence="1">The sequence shown here is derived from an EMBL/GenBank/DDBJ whole genome shotgun (WGS) entry which is preliminary data.</text>
</comment>
<evidence type="ECO:0000313" key="1">
    <source>
        <dbReference type="EMBL" id="RXH39648.1"/>
    </source>
</evidence>
<dbReference type="AlphaFoldDB" id="A0A4Q0SM59"/>
<dbReference type="EMBL" id="LBJM01000047">
    <property type="protein sequence ID" value="RXH39648.1"/>
    <property type="molecule type" value="Genomic_DNA"/>
</dbReference>